<feature type="domain" description="Zn(2)-C6 fungal-type" evidence="8">
    <location>
        <begin position="45"/>
        <end position="73"/>
    </location>
</feature>
<dbReference type="GO" id="GO:0000981">
    <property type="term" value="F:DNA-binding transcription factor activity, RNA polymerase II-specific"/>
    <property type="evidence" value="ECO:0007669"/>
    <property type="project" value="InterPro"/>
</dbReference>
<evidence type="ECO:0000259" key="8">
    <source>
        <dbReference type="PROSITE" id="PS50048"/>
    </source>
</evidence>
<dbReference type="InterPro" id="IPR021858">
    <property type="entry name" value="Fun_TF"/>
</dbReference>
<keyword evidence="5" id="KW-0804">Transcription</keyword>
<dbReference type="GO" id="GO:0008270">
    <property type="term" value="F:zinc ion binding"/>
    <property type="evidence" value="ECO:0007669"/>
    <property type="project" value="InterPro"/>
</dbReference>
<reference evidence="9 10" key="1">
    <citation type="journal article" date="2023" name="IMA Fungus">
        <title>Comparative genomic study of the Penicillium genus elucidates a diverse pangenome and 15 lateral gene transfer events.</title>
        <authorList>
            <person name="Petersen C."/>
            <person name="Sorensen T."/>
            <person name="Nielsen M.R."/>
            <person name="Sondergaard T.E."/>
            <person name="Sorensen J.L."/>
            <person name="Fitzpatrick D.A."/>
            <person name="Frisvad J.C."/>
            <person name="Nielsen K.L."/>
        </authorList>
    </citation>
    <scope>NUCLEOTIDE SEQUENCE [LARGE SCALE GENOMIC DNA]</scope>
    <source>
        <strain evidence="9 10">IBT 29057</strain>
    </source>
</reference>
<dbReference type="CDD" id="cd00067">
    <property type="entry name" value="GAL4"/>
    <property type="match status" value="1"/>
</dbReference>
<evidence type="ECO:0000256" key="7">
    <source>
        <dbReference type="SAM" id="MobiDB-lite"/>
    </source>
</evidence>
<protein>
    <recommendedName>
        <fullName evidence="8">Zn(2)-C6 fungal-type domain-containing protein</fullName>
    </recommendedName>
</protein>
<dbReference type="SMART" id="SM00066">
    <property type="entry name" value="GAL4"/>
    <property type="match status" value="1"/>
</dbReference>
<accession>A0AAD6DNL4</accession>
<keyword evidence="10" id="KW-1185">Reference proteome</keyword>
<organism evidence="9 10">
    <name type="scientific">Penicillium hetheringtonii</name>
    <dbReference type="NCBI Taxonomy" id="911720"/>
    <lineage>
        <taxon>Eukaryota</taxon>
        <taxon>Fungi</taxon>
        <taxon>Dikarya</taxon>
        <taxon>Ascomycota</taxon>
        <taxon>Pezizomycotina</taxon>
        <taxon>Eurotiomycetes</taxon>
        <taxon>Eurotiomycetidae</taxon>
        <taxon>Eurotiales</taxon>
        <taxon>Aspergillaceae</taxon>
        <taxon>Penicillium</taxon>
    </lineage>
</organism>
<dbReference type="InterPro" id="IPR052360">
    <property type="entry name" value="Transcr_Regulatory_Proteins"/>
</dbReference>
<dbReference type="EMBL" id="JAQJAC010000003">
    <property type="protein sequence ID" value="KAJ5589691.1"/>
    <property type="molecule type" value="Genomic_DNA"/>
</dbReference>
<dbReference type="Pfam" id="PF00172">
    <property type="entry name" value="Zn_clus"/>
    <property type="match status" value="1"/>
</dbReference>
<proteinExistence type="predicted"/>
<evidence type="ECO:0000256" key="2">
    <source>
        <dbReference type="ARBA" id="ARBA00022833"/>
    </source>
</evidence>
<sequence>MTEQPRPSPPRSSFNSFDSMNTPKSMATSYTSTRQRASRPKVRSGCLTCKARHVKCDEEKPACARCIRTGRVCQGYSTPKPPTPVRIAQPRRTLAPALTVHSATELHALEVFFIKTAPQLAGYFEHDFFRGCVLQLSLAEPTIRDAISALGMLHERTTRKRLLESSQNSLHLPMKLYNRAIRAIIDKVSGVSHDIQLVAMVNILFICFEYFQGNLHAAASHITGGINLLNNWRGMHQQEAQRPWGQQYTSVEANFMERQVAPLLSLFNINAFQWGVDISNLFLLNPLDEQGRLILSTRFELLSEARVALMDLITITTWHFQQLDLVSEQDGPSEAEASRIHNLIVESFAQWGGKFDDLIERKERNWNESERRAADSIFIMRHGLDCEIASYYESEAEDFDWDINRRTFDSTVGYRLDNIASDTERFSDELSRSLSLDFGMIFPLHGVAWRSKWPHLHRRGFDLRSRLPQLASMPNSSTYNSISRRMVELENAHLDWTPEQASAEGLPPPSRLRIHDFSVAVDEQQQGRLPVFAVTFWSKPDGPKGPWYFLTEHIHLGPGYIEKRLLH</sequence>
<dbReference type="InterPro" id="IPR001138">
    <property type="entry name" value="Zn2Cys6_DnaBD"/>
</dbReference>
<dbReference type="GO" id="GO:0003677">
    <property type="term" value="F:DNA binding"/>
    <property type="evidence" value="ECO:0007669"/>
    <property type="project" value="UniProtKB-KW"/>
</dbReference>
<evidence type="ECO:0000256" key="4">
    <source>
        <dbReference type="ARBA" id="ARBA00023125"/>
    </source>
</evidence>
<name>A0AAD6DNL4_9EURO</name>
<feature type="compositionally biased region" description="Polar residues" evidence="7">
    <location>
        <begin position="18"/>
        <end position="35"/>
    </location>
</feature>
<evidence type="ECO:0000256" key="3">
    <source>
        <dbReference type="ARBA" id="ARBA00023015"/>
    </source>
</evidence>
<dbReference type="Pfam" id="PF11951">
    <property type="entry name" value="Fungal_trans_2"/>
    <property type="match status" value="1"/>
</dbReference>
<comment type="caution">
    <text evidence="9">The sequence shown here is derived from an EMBL/GenBank/DDBJ whole genome shotgun (WGS) entry which is preliminary data.</text>
</comment>
<dbReference type="PROSITE" id="PS00463">
    <property type="entry name" value="ZN2_CY6_FUNGAL_1"/>
    <property type="match status" value="1"/>
</dbReference>
<keyword evidence="3" id="KW-0805">Transcription regulation</keyword>
<dbReference type="AlphaFoldDB" id="A0AAD6DNL4"/>
<dbReference type="PROSITE" id="PS50048">
    <property type="entry name" value="ZN2_CY6_FUNGAL_2"/>
    <property type="match status" value="1"/>
</dbReference>
<dbReference type="PANTHER" id="PTHR36206">
    <property type="entry name" value="ASPERCRYPTIN BIOSYNTHESIS CLUSTER-SPECIFIC TRANSCRIPTION REGULATOR ATNN-RELATED"/>
    <property type="match status" value="1"/>
</dbReference>
<keyword evidence="6" id="KW-0539">Nucleus</keyword>
<dbReference type="InterPro" id="IPR036864">
    <property type="entry name" value="Zn2-C6_fun-type_DNA-bd_sf"/>
</dbReference>
<evidence type="ECO:0000256" key="5">
    <source>
        <dbReference type="ARBA" id="ARBA00023163"/>
    </source>
</evidence>
<keyword evidence="4" id="KW-0238">DNA-binding</keyword>
<gene>
    <name evidence="9" type="ORF">N7450_003663</name>
</gene>
<evidence type="ECO:0000313" key="10">
    <source>
        <dbReference type="Proteomes" id="UP001216150"/>
    </source>
</evidence>
<evidence type="ECO:0000256" key="1">
    <source>
        <dbReference type="ARBA" id="ARBA00022723"/>
    </source>
</evidence>
<feature type="compositionally biased region" description="Pro residues" evidence="7">
    <location>
        <begin position="1"/>
        <end position="10"/>
    </location>
</feature>
<keyword evidence="2" id="KW-0862">Zinc</keyword>
<dbReference type="Gene3D" id="4.10.240.10">
    <property type="entry name" value="Zn(2)-C6 fungal-type DNA-binding domain"/>
    <property type="match status" value="1"/>
</dbReference>
<dbReference type="PRINTS" id="PR00755">
    <property type="entry name" value="AFLATOXINBRP"/>
</dbReference>
<evidence type="ECO:0000256" key="6">
    <source>
        <dbReference type="ARBA" id="ARBA00023242"/>
    </source>
</evidence>
<evidence type="ECO:0000313" key="9">
    <source>
        <dbReference type="EMBL" id="KAJ5589691.1"/>
    </source>
</evidence>
<dbReference type="SUPFAM" id="SSF57701">
    <property type="entry name" value="Zn2/Cys6 DNA-binding domain"/>
    <property type="match status" value="1"/>
</dbReference>
<feature type="region of interest" description="Disordered" evidence="7">
    <location>
        <begin position="1"/>
        <end position="37"/>
    </location>
</feature>
<dbReference type="Proteomes" id="UP001216150">
    <property type="component" value="Unassembled WGS sequence"/>
</dbReference>
<dbReference type="PANTHER" id="PTHR36206:SF12">
    <property type="entry name" value="ASPERCRYPTIN BIOSYNTHESIS CLUSTER-SPECIFIC TRANSCRIPTION REGULATOR ATNN-RELATED"/>
    <property type="match status" value="1"/>
</dbReference>
<keyword evidence="1" id="KW-0479">Metal-binding</keyword>